<organism evidence="1">
    <name type="scientific">marine metagenome</name>
    <dbReference type="NCBI Taxonomy" id="408172"/>
    <lineage>
        <taxon>unclassified sequences</taxon>
        <taxon>metagenomes</taxon>
        <taxon>ecological metagenomes</taxon>
    </lineage>
</organism>
<dbReference type="AlphaFoldDB" id="A0A382PFJ7"/>
<dbReference type="Pfam" id="PF08894">
    <property type="entry name" value="DUF1838"/>
    <property type="match status" value="1"/>
</dbReference>
<evidence type="ECO:0000313" key="1">
    <source>
        <dbReference type="EMBL" id="SVC72163.1"/>
    </source>
</evidence>
<accession>A0A382PFJ7</accession>
<feature type="non-terminal residue" evidence="1">
    <location>
        <position position="310"/>
    </location>
</feature>
<protein>
    <recommendedName>
        <fullName evidence="2">DUF1838 domain-containing protein</fullName>
    </recommendedName>
</protein>
<name>A0A382PFJ7_9ZZZZ</name>
<proteinExistence type="predicted"/>
<evidence type="ECO:0008006" key="2">
    <source>
        <dbReference type="Google" id="ProtNLM"/>
    </source>
</evidence>
<dbReference type="InterPro" id="IPR014990">
    <property type="entry name" value="DUF1838"/>
</dbReference>
<reference evidence="1" key="1">
    <citation type="submission" date="2018-05" db="EMBL/GenBank/DDBJ databases">
        <authorList>
            <person name="Lanie J.A."/>
            <person name="Ng W.-L."/>
            <person name="Kazmierczak K.M."/>
            <person name="Andrzejewski T.M."/>
            <person name="Davidsen T.M."/>
            <person name="Wayne K.J."/>
            <person name="Tettelin H."/>
            <person name="Glass J.I."/>
            <person name="Rusch D."/>
            <person name="Podicherti R."/>
            <person name="Tsui H.-C.T."/>
            <person name="Winkler M.E."/>
        </authorList>
    </citation>
    <scope>NUCLEOTIDE SEQUENCE</scope>
</reference>
<dbReference type="EMBL" id="UINC01107062">
    <property type="protein sequence ID" value="SVC72163.1"/>
    <property type="molecule type" value="Genomic_DNA"/>
</dbReference>
<gene>
    <name evidence="1" type="ORF">METZ01_LOCUS325017</name>
</gene>
<sequence>MKRRDFFKNVGNLGALSAGYTALSLFAEDARADLPSAYGKATGGSLTGPYLDLRTGVGNKIAYSRLNGDLDESQQKVGWFKGYIMAVRPHQPIKDILGIQGFGVSRLEQQEDGSYAKILREVGLYTDLRTGEVLEEWKNPLTNEDVKVVHIANDPFNYVIEDYFPQPPKFGDLNQEELPKIPFVLPWQQHGDRLDMEIHINLFYPNALNPKKWVRESAGPMVQISEAFAYHIDATKMQDSSLTTLPFSGTWNRITPWLPWMLMGQTPGHMIYAAFMGSGEDLEQVHSRQVLDYVEKHYPKYFTAPETYDP</sequence>